<dbReference type="PANTHER" id="PTHR10997:SF9">
    <property type="entry name" value="IMPORTIN-9"/>
    <property type="match status" value="1"/>
</dbReference>
<evidence type="ECO:0000259" key="6">
    <source>
        <dbReference type="PROSITE" id="PS50166"/>
    </source>
</evidence>
<reference evidence="8" key="1">
    <citation type="submission" date="2021-02" db="EMBL/GenBank/DDBJ databases">
        <authorList>
            <person name="Nowell W R."/>
        </authorList>
    </citation>
    <scope>NUCLEOTIDE SEQUENCE</scope>
</reference>
<feature type="region of interest" description="Disordered" evidence="5">
    <location>
        <begin position="908"/>
        <end position="961"/>
    </location>
</feature>
<gene>
    <name evidence="7" type="ORF">OVA965_LOCUS6101</name>
    <name evidence="8" type="ORF">TMI583_LOCUS6097</name>
</gene>
<dbReference type="SUPFAM" id="SSF48371">
    <property type="entry name" value="ARM repeat"/>
    <property type="match status" value="1"/>
</dbReference>
<dbReference type="InterPro" id="IPR058669">
    <property type="entry name" value="TPR_IPO7/11-like"/>
</dbReference>
<feature type="compositionally biased region" description="Polar residues" evidence="5">
    <location>
        <begin position="942"/>
        <end position="952"/>
    </location>
</feature>
<dbReference type="Pfam" id="PF25758">
    <property type="entry name" value="TPR_IPO11"/>
    <property type="match status" value="1"/>
</dbReference>
<evidence type="ECO:0000313" key="8">
    <source>
        <dbReference type="EMBL" id="CAF3614641.1"/>
    </source>
</evidence>
<comment type="subcellular location">
    <subcellularLocation>
        <location evidence="1">Nucleus</location>
    </subcellularLocation>
</comment>
<evidence type="ECO:0000313" key="9">
    <source>
        <dbReference type="Proteomes" id="UP000682733"/>
    </source>
</evidence>
<keyword evidence="4" id="KW-0539">Nucleus</keyword>
<dbReference type="InterPro" id="IPR016024">
    <property type="entry name" value="ARM-type_fold"/>
</dbReference>
<dbReference type="EMBL" id="CAJNOK010001792">
    <property type="protein sequence ID" value="CAF0830152.1"/>
    <property type="molecule type" value="Genomic_DNA"/>
</dbReference>
<accession>A0A8S2HA41</accession>
<dbReference type="EMBL" id="CAJOBA010001792">
    <property type="protein sequence ID" value="CAF3614641.1"/>
    <property type="molecule type" value="Genomic_DNA"/>
</dbReference>
<sequence>MILGDENKKIMQPTSDLHNLIGQTLSMIITPDQQLINKGQQQLASLELLETYTLVLTEISVDNKIPISIRQLAGVLLRKYISKHWTRNIENFIEPEVPEEIKCQIRKILPSGLQEPNHRLRVGLACVISAVAEWDCPEAWPELLPYLINSLKSQNKSLVHGTVRVLTEIVRDLDDKQIQVFIPLLLPEMYRLIISHEQFNIRIRTRCVSIFTLCISLVHDIANYEKQTCLTYIVPFLSPYCDALKKFLVTSDSHACDTGFRIEIIRAFTLLFKSFPKLMQQEASTILQSVWNCLTQNTENYVATVIYKHGDMDAAVDSDGETLSFECLIYSLFEFVQYDSWSKNVSRYVEDESDDSFSHSVRLSALELLLSITSEFKREAGVGLWKSVHRHLSHAETLKSNQSPRWWKLHEACLLAMGRCKQLLTDMLLAGFVQIDLDAFVKQVPLADLNQFEYPYLVCQAALFAGRFSRSMSAEINTAFLDGICHLLMHAQHPIISLSSLRAFYYYCEELGIEQTTDILKYLPSIFDGILLTLSRIPQSAYIWPLESLAILISVDEPFVASVEDRLSTLAIEMFVRYVNDPLINSETTAIIKGLVHNNLVTNLIQERLIPVVESICYTEEQQKQQKIATNLPPAVLDLLTTVLRSMDPPINRLLMEKTFPIVLHLLLTSDDQQILLNGGECLCAFLSCASKEVLEHPNSTVYILQILAKFLNPKMSENCCTFVGKLIRSFIRVIGNNQLSLGDTLVQILKAVLAKLQGSSILTVQQSLIVVFAHLIHSNIDDVINFLTSMPGPNGGSAFDFVMQEWTMKQHLFYGPYDIKVSIIALSCLLEHAMTNNDVRFQTLVVPGDQVIYQSSLSNHQGGPSFRTRSKTTKMPEQWTSVPLVVKLFKILVLELQNQINTRKELKDEADYNDDSDLEDDSDDGGEENGNGGEDEGKETMNGSNAKMKSSLNEDETASLSKEDEITKYLNRYDNLLDDVFDMEFFNEKDPDALLSPIMQIDLLEYLKERIRHYALHPWFAFFRLHLNLMEKQALQKIGINVN</sequence>
<dbReference type="Pfam" id="PF03810">
    <property type="entry name" value="IBN_N"/>
    <property type="match status" value="1"/>
</dbReference>
<keyword evidence="3" id="KW-0813">Transport</keyword>
<feature type="domain" description="Importin N-terminal" evidence="6">
    <location>
        <begin position="39"/>
        <end position="115"/>
    </location>
</feature>
<evidence type="ECO:0000256" key="4">
    <source>
        <dbReference type="ARBA" id="ARBA00023242"/>
    </source>
</evidence>
<comment type="similarity">
    <text evidence="2">Belongs to the importin beta family.</text>
</comment>
<evidence type="ECO:0000256" key="3">
    <source>
        <dbReference type="ARBA" id="ARBA00022448"/>
    </source>
</evidence>
<dbReference type="Proteomes" id="UP000682733">
    <property type="component" value="Unassembled WGS sequence"/>
</dbReference>
<dbReference type="SMART" id="SM00913">
    <property type="entry name" value="IBN_N"/>
    <property type="match status" value="1"/>
</dbReference>
<evidence type="ECO:0000256" key="1">
    <source>
        <dbReference type="ARBA" id="ARBA00004123"/>
    </source>
</evidence>
<feature type="compositionally biased region" description="Acidic residues" evidence="5">
    <location>
        <begin position="912"/>
        <end position="938"/>
    </location>
</feature>
<organism evidence="8 9">
    <name type="scientific">Didymodactylos carnosus</name>
    <dbReference type="NCBI Taxonomy" id="1234261"/>
    <lineage>
        <taxon>Eukaryota</taxon>
        <taxon>Metazoa</taxon>
        <taxon>Spiralia</taxon>
        <taxon>Gnathifera</taxon>
        <taxon>Rotifera</taxon>
        <taxon>Eurotatoria</taxon>
        <taxon>Bdelloidea</taxon>
        <taxon>Philodinida</taxon>
        <taxon>Philodinidae</taxon>
        <taxon>Didymodactylos</taxon>
    </lineage>
</organism>
<proteinExistence type="inferred from homology"/>
<dbReference type="GO" id="GO:0031267">
    <property type="term" value="F:small GTPase binding"/>
    <property type="evidence" value="ECO:0007669"/>
    <property type="project" value="InterPro"/>
</dbReference>
<dbReference type="Proteomes" id="UP000677228">
    <property type="component" value="Unassembled WGS sequence"/>
</dbReference>
<dbReference type="GO" id="GO:0005635">
    <property type="term" value="C:nuclear envelope"/>
    <property type="evidence" value="ECO:0007669"/>
    <property type="project" value="TreeGrafter"/>
</dbReference>
<dbReference type="PROSITE" id="PS50166">
    <property type="entry name" value="IMPORTIN_B_NT"/>
    <property type="match status" value="1"/>
</dbReference>
<dbReference type="Gene3D" id="1.25.10.10">
    <property type="entry name" value="Leucine-rich Repeat Variant"/>
    <property type="match status" value="1"/>
</dbReference>
<dbReference type="InterPro" id="IPR011989">
    <property type="entry name" value="ARM-like"/>
</dbReference>
<dbReference type="PANTHER" id="PTHR10997">
    <property type="entry name" value="IMPORTIN-7, 8, 11"/>
    <property type="match status" value="1"/>
</dbReference>
<evidence type="ECO:0000256" key="5">
    <source>
        <dbReference type="SAM" id="MobiDB-lite"/>
    </source>
</evidence>
<protein>
    <recommendedName>
        <fullName evidence="6">Importin N-terminal domain-containing protein</fullName>
    </recommendedName>
</protein>
<evidence type="ECO:0000313" key="7">
    <source>
        <dbReference type="EMBL" id="CAF0830152.1"/>
    </source>
</evidence>
<dbReference type="AlphaFoldDB" id="A0A8S2HA41"/>
<name>A0A8S2HA41_9BILA</name>
<dbReference type="InterPro" id="IPR001494">
    <property type="entry name" value="Importin-beta_N"/>
</dbReference>
<evidence type="ECO:0000256" key="2">
    <source>
        <dbReference type="ARBA" id="ARBA00007991"/>
    </source>
</evidence>
<dbReference type="GO" id="GO:0005829">
    <property type="term" value="C:cytosol"/>
    <property type="evidence" value="ECO:0007669"/>
    <property type="project" value="TreeGrafter"/>
</dbReference>
<comment type="caution">
    <text evidence="8">The sequence shown here is derived from an EMBL/GenBank/DDBJ whole genome shotgun (WGS) entry which is preliminary data.</text>
</comment>
<dbReference type="GO" id="GO:0006606">
    <property type="term" value="P:protein import into nucleus"/>
    <property type="evidence" value="ECO:0007669"/>
    <property type="project" value="TreeGrafter"/>
</dbReference>